<reference evidence="2 3" key="1">
    <citation type="journal article" date="2016" name="Nat. Commun.">
        <title>Thousands of microbial genomes shed light on interconnected biogeochemical processes in an aquifer system.</title>
        <authorList>
            <person name="Anantharaman K."/>
            <person name="Brown C.T."/>
            <person name="Hug L.A."/>
            <person name="Sharon I."/>
            <person name="Castelle C.J."/>
            <person name="Probst A.J."/>
            <person name="Thomas B.C."/>
            <person name="Singh A."/>
            <person name="Wilkins M.J."/>
            <person name="Karaoz U."/>
            <person name="Brodie E.L."/>
            <person name="Williams K.H."/>
            <person name="Hubbard S.S."/>
            <person name="Banfield J.F."/>
        </authorList>
    </citation>
    <scope>NUCLEOTIDE SEQUENCE [LARGE SCALE GENOMIC DNA]</scope>
</reference>
<dbReference type="AlphaFoldDB" id="A0A1F5FHC5"/>
<feature type="transmembrane region" description="Helical" evidence="1">
    <location>
        <begin position="43"/>
        <end position="65"/>
    </location>
</feature>
<evidence type="ECO:0000313" key="3">
    <source>
        <dbReference type="Proteomes" id="UP000176682"/>
    </source>
</evidence>
<accession>A0A1F5FHC5</accession>
<keyword evidence="1" id="KW-0812">Transmembrane</keyword>
<evidence type="ECO:0000313" key="2">
    <source>
        <dbReference type="EMBL" id="OGD78990.1"/>
    </source>
</evidence>
<keyword evidence="1" id="KW-0472">Membrane</keyword>
<evidence type="ECO:0000256" key="1">
    <source>
        <dbReference type="SAM" id="Phobius"/>
    </source>
</evidence>
<keyword evidence="1" id="KW-1133">Transmembrane helix</keyword>
<comment type="caution">
    <text evidence="2">The sequence shown here is derived from an EMBL/GenBank/DDBJ whole genome shotgun (WGS) entry which is preliminary data.</text>
</comment>
<name>A0A1F5FHC5_9BACT</name>
<organism evidence="2 3">
    <name type="scientific">Candidatus Collierbacteria bacterium RIFOXYB1_FULL_49_13</name>
    <dbReference type="NCBI Taxonomy" id="1817728"/>
    <lineage>
        <taxon>Bacteria</taxon>
        <taxon>Candidatus Collieribacteriota</taxon>
    </lineage>
</organism>
<sequence>MSTTPFDLVNSKLATFKQLVVTHPQLQPLFTKFGPFWAKFGKVVTYSVLILTFLIIAAVGVNLGLNYARQIADTTNTPLPINTPTVTKTQNFRSVLLDVRDQVQAFDPLLPDPAPPAVDNNITLKQKP</sequence>
<protein>
    <submittedName>
        <fullName evidence="2">Uncharacterized protein</fullName>
    </submittedName>
</protein>
<gene>
    <name evidence="2" type="ORF">A2368_04185</name>
</gene>
<dbReference type="Proteomes" id="UP000176682">
    <property type="component" value="Unassembled WGS sequence"/>
</dbReference>
<proteinExistence type="predicted"/>
<dbReference type="EMBL" id="MFAM01000028">
    <property type="protein sequence ID" value="OGD78990.1"/>
    <property type="molecule type" value="Genomic_DNA"/>
</dbReference>